<dbReference type="InterPro" id="IPR016181">
    <property type="entry name" value="Acyl_CoA_acyltransferase"/>
</dbReference>
<protein>
    <submittedName>
        <fullName evidence="4">GNAT family N-acetyltransferase</fullName>
        <ecNumber evidence="4">2.3.1.-</ecNumber>
    </submittedName>
</protein>
<dbReference type="PROSITE" id="PS51186">
    <property type="entry name" value="GNAT"/>
    <property type="match status" value="1"/>
</dbReference>
<dbReference type="CDD" id="cd04301">
    <property type="entry name" value="NAT_SF"/>
    <property type="match status" value="1"/>
</dbReference>
<accession>A0ABV0KUG3</accession>
<evidence type="ECO:0000313" key="5">
    <source>
        <dbReference type="Proteomes" id="UP001476950"/>
    </source>
</evidence>
<evidence type="ECO:0000256" key="1">
    <source>
        <dbReference type="ARBA" id="ARBA00022679"/>
    </source>
</evidence>
<dbReference type="Pfam" id="PF00583">
    <property type="entry name" value="Acetyltransf_1"/>
    <property type="match status" value="1"/>
</dbReference>
<keyword evidence="5" id="KW-1185">Reference proteome</keyword>
<keyword evidence="2 4" id="KW-0012">Acyltransferase</keyword>
<dbReference type="EMBL" id="JAMPLM010000047">
    <property type="protein sequence ID" value="MEP1061905.1"/>
    <property type="molecule type" value="Genomic_DNA"/>
</dbReference>
<dbReference type="PANTHER" id="PTHR43877">
    <property type="entry name" value="AMINOALKYLPHOSPHONATE N-ACETYLTRANSFERASE-RELATED-RELATED"/>
    <property type="match status" value="1"/>
</dbReference>
<feature type="domain" description="N-acetyltransferase" evidence="3">
    <location>
        <begin position="3"/>
        <end position="169"/>
    </location>
</feature>
<dbReference type="PANTHER" id="PTHR43877:SF2">
    <property type="entry name" value="AMINOALKYLPHOSPHONATE N-ACETYLTRANSFERASE-RELATED"/>
    <property type="match status" value="1"/>
</dbReference>
<proteinExistence type="predicted"/>
<name>A0ABV0KUG3_9CYAN</name>
<dbReference type="Gene3D" id="3.40.630.30">
    <property type="match status" value="1"/>
</dbReference>
<reference evidence="4 5" key="1">
    <citation type="submission" date="2022-04" db="EMBL/GenBank/DDBJ databases">
        <title>Positive selection, recombination, and allopatry shape intraspecific diversity of widespread and dominant cyanobacteria.</title>
        <authorList>
            <person name="Wei J."/>
            <person name="Shu W."/>
            <person name="Hu C."/>
        </authorList>
    </citation>
    <scope>NUCLEOTIDE SEQUENCE [LARGE SCALE GENOMIC DNA]</scope>
    <source>
        <strain evidence="4 5">AS-A4</strain>
    </source>
</reference>
<gene>
    <name evidence="4" type="ORF">NDI38_26380</name>
</gene>
<organism evidence="4 5">
    <name type="scientific">Stenomitos frigidus AS-A4</name>
    <dbReference type="NCBI Taxonomy" id="2933935"/>
    <lineage>
        <taxon>Bacteria</taxon>
        <taxon>Bacillati</taxon>
        <taxon>Cyanobacteriota</taxon>
        <taxon>Cyanophyceae</taxon>
        <taxon>Leptolyngbyales</taxon>
        <taxon>Leptolyngbyaceae</taxon>
        <taxon>Stenomitos</taxon>
    </lineage>
</organism>
<dbReference type="EC" id="2.3.1.-" evidence="4"/>
<dbReference type="GO" id="GO:0016746">
    <property type="term" value="F:acyltransferase activity"/>
    <property type="evidence" value="ECO:0007669"/>
    <property type="project" value="UniProtKB-KW"/>
</dbReference>
<sequence length="175" mass="19807">MPYHIRKATLDDIPDLEKLLLAFMQETFQRAWGGTPQKLAQDGLGAEFQMVVAEVENHQLIAFGAWKPSYDLHHCLKGGEVIDLYVDPAYRGWGVAMKLLMTVAVQIQQQGGVYIKGQAVENPSAQRLYQRCAQCFPGADCYVSGRAFRQLTELSEQHLRDVVRNLPKPAWNYEP</sequence>
<dbReference type="SUPFAM" id="SSF55729">
    <property type="entry name" value="Acyl-CoA N-acyltransferases (Nat)"/>
    <property type="match status" value="1"/>
</dbReference>
<dbReference type="RefSeq" id="WP_190450193.1">
    <property type="nucleotide sequence ID" value="NZ_JAMPLM010000047.1"/>
</dbReference>
<dbReference type="Proteomes" id="UP001476950">
    <property type="component" value="Unassembled WGS sequence"/>
</dbReference>
<evidence type="ECO:0000313" key="4">
    <source>
        <dbReference type="EMBL" id="MEP1061905.1"/>
    </source>
</evidence>
<dbReference type="InterPro" id="IPR050832">
    <property type="entry name" value="Bact_Acetyltransf"/>
</dbReference>
<comment type="caution">
    <text evidence="4">The sequence shown here is derived from an EMBL/GenBank/DDBJ whole genome shotgun (WGS) entry which is preliminary data.</text>
</comment>
<evidence type="ECO:0000259" key="3">
    <source>
        <dbReference type="PROSITE" id="PS51186"/>
    </source>
</evidence>
<keyword evidence="1 4" id="KW-0808">Transferase</keyword>
<dbReference type="InterPro" id="IPR000182">
    <property type="entry name" value="GNAT_dom"/>
</dbReference>
<evidence type="ECO:0000256" key="2">
    <source>
        <dbReference type="ARBA" id="ARBA00023315"/>
    </source>
</evidence>